<gene>
    <name evidence="7" type="ORF">F503_01251</name>
</gene>
<evidence type="ECO:0000313" key="7">
    <source>
        <dbReference type="EMBL" id="EPE08468.1"/>
    </source>
</evidence>
<dbReference type="EMBL" id="KE148149">
    <property type="protein sequence ID" value="EPE08468.1"/>
    <property type="molecule type" value="Genomic_DNA"/>
</dbReference>
<name>S3CPI2_OPHP1</name>
<sequence>MHQVQEGSLQEPVLWAIMAMAARLTEKPSLRSRATEIADWAKTLLKQTIDCVALWNIQACMLVGNLCVAVGDYQTESLWYGVAIHMAKILHLPRPDPEDDAITIEVKLRVWWSLYMMDRWSSAGNGLQRQLSDETDHPLPMEELQFQSLARNDDPSKAVRPGIWGQMVRLASIFARIQDSHRQHAGRTHTEEAALSSASEMEATAHRLAGELDRFSDQLPSTMMLSDSNMRFHAGKGLGSAYVALHLGFHHYATLLYFPFLDHQLERSDTQLLFASRCKHHAAAFSDLLKASHSTPSCEAVHTIVGHMTVVSSAALLHTLLFGEDFELPLTRQRLETNFETLVRLQKYWPAVGHLMDRLFAFQRACMWSADPNTHKIDRWMMRFLLNHALPVSDRESLAEDLEAAVSGHLQQRGQFAGEALSILRPA</sequence>
<comment type="subcellular location">
    <subcellularLocation>
        <location evidence="1">Nucleus</location>
    </subcellularLocation>
</comment>
<dbReference type="OrthoDB" id="1924787at2759"/>
<dbReference type="HOGENOM" id="CLU_026304_0_1_1"/>
<evidence type="ECO:0000256" key="5">
    <source>
        <dbReference type="ARBA" id="ARBA00023242"/>
    </source>
</evidence>
<evidence type="ECO:0000256" key="3">
    <source>
        <dbReference type="ARBA" id="ARBA00023015"/>
    </source>
</evidence>
<evidence type="ECO:0000313" key="8">
    <source>
        <dbReference type="Proteomes" id="UP000016923"/>
    </source>
</evidence>
<dbReference type="AlphaFoldDB" id="S3CPI2"/>
<dbReference type="PANTHER" id="PTHR47338">
    <property type="entry name" value="ZN(II)2CYS6 TRANSCRIPTION FACTOR (EUROFUNG)-RELATED"/>
    <property type="match status" value="1"/>
</dbReference>
<keyword evidence="5" id="KW-0539">Nucleus</keyword>
<dbReference type="InterPro" id="IPR007219">
    <property type="entry name" value="XnlR_reg_dom"/>
</dbReference>
<dbReference type="VEuPathDB" id="FungiDB:F503_01251"/>
<dbReference type="eggNOG" id="ENOG502SJWB">
    <property type="taxonomic scope" value="Eukaryota"/>
</dbReference>
<dbReference type="SMART" id="SM00906">
    <property type="entry name" value="Fungal_trans"/>
    <property type="match status" value="1"/>
</dbReference>
<keyword evidence="8" id="KW-1185">Reference proteome</keyword>
<dbReference type="Proteomes" id="UP000016923">
    <property type="component" value="Unassembled WGS sequence"/>
</dbReference>
<dbReference type="GO" id="GO:0008270">
    <property type="term" value="F:zinc ion binding"/>
    <property type="evidence" value="ECO:0007669"/>
    <property type="project" value="InterPro"/>
</dbReference>
<accession>S3CPI2</accession>
<feature type="domain" description="Xylanolytic transcriptional activator regulatory" evidence="6">
    <location>
        <begin position="76"/>
        <end position="146"/>
    </location>
</feature>
<evidence type="ECO:0000256" key="1">
    <source>
        <dbReference type="ARBA" id="ARBA00004123"/>
    </source>
</evidence>
<dbReference type="GO" id="GO:0000981">
    <property type="term" value="F:DNA-binding transcription factor activity, RNA polymerase II-specific"/>
    <property type="evidence" value="ECO:0007669"/>
    <property type="project" value="InterPro"/>
</dbReference>
<proteinExistence type="predicted"/>
<dbReference type="STRING" id="1262450.S3CPI2"/>
<dbReference type="GO" id="GO:0005634">
    <property type="term" value="C:nucleus"/>
    <property type="evidence" value="ECO:0007669"/>
    <property type="project" value="UniProtKB-SubCell"/>
</dbReference>
<dbReference type="Pfam" id="PF04082">
    <property type="entry name" value="Fungal_trans"/>
    <property type="match status" value="1"/>
</dbReference>
<reference evidence="7 8" key="1">
    <citation type="journal article" date="2013" name="BMC Genomics">
        <title>The genome and transcriptome of the pine saprophyte Ophiostoma piceae, and a comparison with the bark beetle-associated pine pathogen Grosmannia clavigera.</title>
        <authorList>
            <person name="Haridas S."/>
            <person name="Wang Y."/>
            <person name="Lim L."/>
            <person name="Massoumi Alamouti S."/>
            <person name="Jackman S."/>
            <person name="Docking R."/>
            <person name="Robertson G."/>
            <person name="Birol I."/>
            <person name="Bohlmann J."/>
            <person name="Breuil C."/>
        </authorList>
    </citation>
    <scope>NUCLEOTIDE SEQUENCE [LARGE SCALE GENOMIC DNA]</scope>
    <source>
        <strain evidence="7 8">UAMH 11346</strain>
    </source>
</reference>
<protein>
    <submittedName>
        <fullName evidence="7">Zinc c6 transcription factor</fullName>
    </submittedName>
</protein>
<evidence type="ECO:0000256" key="2">
    <source>
        <dbReference type="ARBA" id="ARBA00022723"/>
    </source>
</evidence>
<dbReference type="OMA" id="WTCFIID"/>
<evidence type="ECO:0000256" key="4">
    <source>
        <dbReference type="ARBA" id="ARBA00023163"/>
    </source>
</evidence>
<dbReference type="GO" id="GO:0006351">
    <property type="term" value="P:DNA-templated transcription"/>
    <property type="evidence" value="ECO:0007669"/>
    <property type="project" value="InterPro"/>
</dbReference>
<evidence type="ECO:0000259" key="6">
    <source>
        <dbReference type="SMART" id="SM00906"/>
    </source>
</evidence>
<keyword evidence="3" id="KW-0805">Transcription regulation</keyword>
<dbReference type="CDD" id="cd12148">
    <property type="entry name" value="fungal_TF_MHR"/>
    <property type="match status" value="1"/>
</dbReference>
<dbReference type="GO" id="GO:0003677">
    <property type="term" value="F:DNA binding"/>
    <property type="evidence" value="ECO:0007669"/>
    <property type="project" value="InterPro"/>
</dbReference>
<organism evidence="7 8">
    <name type="scientific">Ophiostoma piceae (strain UAMH 11346)</name>
    <name type="common">Sap stain fungus</name>
    <dbReference type="NCBI Taxonomy" id="1262450"/>
    <lineage>
        <taxon>Eukaryota</taxon>
        <taxon>Fungi</taxon>
        <taxon>Dikarya</taxon>
        <taxon>Ascomycota</taxon>
        <taxon>Pezizomycotina</taxon>
        <taxon>Sordariomycetes</taxon>
        <taxon>Sordariomycetidae</taxon>
        <taxon>Ophiostomatales</taxon>
        <taxon>Ophiostomataceae</taxon>
        <taxon>Ophiostoma</taxon>
    </lineage>
</organism>
<dbReference type="InterPro" id="IPR050815">
    <property type="entry name" value="TF_fung"/>
</dbReference>
<dbReference type="PANTHER" id="PTHR47338:SF16">
    <property type="entry name" value="TRANSCRIPTION FACTOR, PUTATIVE (AFU_ORTHOLOGUE AFUA_2G09360)-RELATED"/>
    <property type="match status" value="1"/>
</dbReference>
<keyword evidence="2" id="KW-0479">Metal-binding</keyword>
<keyword evidence="4" id="KW-0804">Transcription</keyword>